<feature type="signal peptide" evidence="1">
    <location>
        <begin position="1"/>
        <end position="24"/>
    </location>
</feature>
<evidence type="ECO:0008006" key="4">
    <source>
        <dbReference type="Google" id="ProtNLM"/>
    </source>
</evidence>
<evidence type="ECO:0000313" key="3">
    <source>
        <dbReference type="Proteomes" id="UP000032233"/>
    </source>
</evidence>
<dbReference type="EMBL" id="AZAC01000005">
    <property type="protein sequence ID" value="KIX15044.1"/>
    <property type="molecule type" value="Genomic_DNA"/>
</dbReference>
<proteinExistence type="predicted"/>
<keyword evidence="3" id="KW-1185">Reference proteome</keyword>
<reference evidence="2 3" key="1">
    <citation type="submission" date="2013-11" db="EMBL/GenBank/DDBJ databases">
        <title>Metagenomic analysis of a methanogenic consortium involved in long chain n-alkane degradation.</title>
        <authorList>
            <person name="Davidova I.A."/>
            <person name="Callaghan A.V."/>
            <person name="Wawrik B."/>
            <person name="Pruitt S."/>
            <person name="Marks C."/>
            <person name="Duncan K.E."/>
            <person name="Suflita J.M."/>
        </authorList>
    </citation>
    <scope>NUCLEOTIDE SEQUENCE [LARGE SCALE GENOMIC DNA]</scope>
    <source>
        <strain evidence="2 3">SPR</strain>
    </source>
</reference>
<keyword evidence="1" id="KW-0732">Signal</keyword>
<organism evidence="2 3">
    <name type="scientific">Dethiosulfatarculus sandiegensis</name>
    <dbReference type="NCBI Taxonomy" id="1429043"/>
    <lineage>
        <taxon>Bacteria</taxon>
        <taxon>Pseudomonadati</taxon>
        <taxon>Thermodesulfobacteriota</taxon>
        <taxon>Desulfarculia</taxon>
        <taxon>Desulfarculales</taxon>
        <taxon>Desulfarculaceae</taxon>
        <taxon>Dethiosulfatarculus</taxon>
    </lineage>
</organism>
<name>A0A0D2JA85_9BACT</name>
<evidence type="ECO:0000313" key="2">
    <source>
        <dbReference type="EMBL" id="KIX15044.1"/>
    </source>
</evidence>
<sequence>MQRKALTIFLAFFICILVGYSAHAKTKPPYYQKVEAFFEILEKGEVEKAVDYIYQDNPWVKKKPDQIQEVRGRLVGASKYVGKYLGHSFLQEKRVAGRFVQITYMVLYDRQPAVFSFRFYRPKQNWRTQGFSFNFDLYEMVSEEVEKTLFK</sequence>
<dbReference type="Proteomes" id="UP000032233">
    <property type="component" value="Unassembled WGS sequence"/>
</dbReference>
<dbReference type="OrthoDB" id="1367364at2"/>
<gene>
    <name evidence="2" type="ORF">X474_05835</name>
</gene>
<feature type="chain" id="PRO_5002261426" description="DUF3887 domain-containing protein" evidence="1">
    <location>
        <begin position="25"/>
        <end position="151"/>
    </location>
</feature>
<dbReference type="InParanoid" id="A0A0D2JA85"/>
<evidence type="ECO:0000256" key="1">
    <source>
        <dbReference type="SAM" id="SignalP"/>
    </source>
</evidence>
<accession>A0A0D2JA85</accession>
<dbReference type="RefSeq" id="WP_044347288.1">
    <property type="nucleotide sequence ID" value="NZ_AZAC01000005.1"/>
</dbReference>
<dbReference type="AlphaFoldDB" id="A0A0D2JA85"/>
<protein>
    <recommendedName>
        <fullName evidence="4">DUF3887 domain-containing protein</fullName>
    </recommendedName>
</protein>
<comment type="caution">
    <text evidence="2">The sequence shown here is derived from an EMBL/GenBank/DDBJ whole genome shotgun (WGS) entry which is preliminary data.</text>
</comment>